<dbReference type="Proteomes" id="UP000800235">
    <property type="component" value="Unassembled WGS sequence"/>
</dbReference>
<feature type="compositionally biased region" description="Polar residues" evidence="5">
    <location>
        <begin position="498"/>
        <end position="511"/>
    </location>
</feature>
<evidence type="ECO:0000313" key="7">
    <source>
        <dbReference type="EMBL" id="KAF2430908.1"/>
    </source>
</evidence>
<dbReference type="SMART" id="SM00249">
    <property type="entry name" value="PHD"/>
    <property type="match status" value="1"/>
</dbReference>
<keyword evidence="4" id="KW-0156">Chromatin regulator</keyword>
<dbReference type="GO" id="GO:0034967">
    <property type="term" value="C:Set3 complex"/>
    <property type="evidence" value="ECO:0007669"/>
    <property type="project" value="TreeGrafter"/>
</dbReference>
<dbReference type="EMBL" id="MU007035">
    <property type="protein sequence ID" value="KAF2430908.1"/>
    <property type="molecule type" value="Genomic_DNA"/>
</dbReference>
<dbReference type="PANTHER" id="PTHR46462:SF3">
    <property type="entry name" value="UPSET, ISOFORM A"/>
    <property type="match status" value="1"/>
</dbReference>
<dbReference type="GO" id="GO:0070210">
    <property type="term" value="C:Rpd3L-Expanded complex"/>
    <property type="evidence" value="ECO:0007669"/>
    <property type="project" value="TreeGrafter"/>
</dbReference>
<feature type="compositionally biased region" description="Polar residues" evidence="5">
    <location>
        <begin position="171"/>
        <end position="180"/>
    </location>
</feature>
<dbReference type="PROSITE" id="PS50280">
    <property type="entry name" value="SET"/>
    <property type="match status" value="1"/>
</dbReference>
<feature type="region of interest" description="Disordered" evidence="5">
    <location>
        <begin position="92"/>
        <end position="216"/>
    </location>
</feature>
<evidence type="ECO:0000256" key="1">
    <source>
        <dbReference type="ARBA" id="ARBA00022723"/>
    </source>
</evidence>
<dbReference type="InterPro" id="IPR001965">
    <property type="entry name" value="Znf_PHD"/>
</dbReference>
<feature type="compositionally biased region" description="Basic and acidic residues" evidence="5">
    <location>
        <begin position="92"/>
        <end position="104"/>
    </location>
</feature>
<accession>A0A9P4NT48</accession>
<dbReference type="SUPFAM" id="SSF57903">
    <property type="entry name" value="FYVE/PHD zinc finger"/>
    <property type="match status" value="1"/>
</dbReference>
<sequence>MTDLAPLHHHADIQPGSAAASCGMDPQPITNGLHHSPPAETNSEEIRCFCGFNDDDGSTVFCELCATWQHVQCYYPNSDVPEIHECNNCKPRPLDERSASERQRQLRLGPAINGKQKRPPGKSHKKKIKDNNVFAVQTNGFAVPDQTDHDRKSGSPRDLPPPAKRPKTSHRPSSSTSALNHPSLPPNHKRAGSVTITGQSPTKSPRSPTTNGHITDYYSPEFMRLQQNPNFKQSRGNVHLSIEVTNDLETWLSDVDELKQVTGGLTQQSVFHRWDRPIEELEATSPGYSLHRERDISIKVHGEHPVKQWLTADHACNANTFLGDIKGLIGYCEDYQQDKNNRWETLTHPEPFVFFHDKLPVYIDCRTEGTSLRYLRRSCRPNVKMQIIIHGTDFHFCMISLTEIADGEELTIPWHIRGRELDIIKTLNDGNPISHENEAHMSKWVTTVLSNFGGCACAGTGGTCSLDRFDLRPNPQQPNTNGHTLKPVKGRKIKTHISPLSTGRATNSRATSEAIVHGDVDEDMGDNRSVSNSSRSKPSSRDITPMGNMSDGAAGLGVEMSDRERRKIQQQERLFEKMEQDESGNRKKRNSAGSALNTPSLTTSKQLGFPDSQNQSPTSVASASKPRINGHSTTVSRANTIINGTILASRSRPMYTDTAVQTEPAKEEVPSALTKRRQAQGSYAQRLLRRVREESCRRNGRSLSVLSPGQSPVATPTKVELGGSPKAAAMPPPPLPSAISHEVQMATQTSPIVDTKTFDPPVEVSDDVEMKDADETPHSPAPTPTIEKKDSLAHPPSSPLVEKLHQPAHPPIQPPAPPWPIDAPTPPIKSPSSPRTTPLHVQLPPVPTFFTASQTPTTPSAAATPDLSFTGNLIRESPPSLSIMPPLLSPSVQASVAPSPMKKKMSLSDYMNRNKKNVALVQAQAQHNSSPDAERTSGGAGSNHASSSPVEGHSMETPSLNTSTSSAVEDADIPLPPISDAGAVEAATVVSGVS</sequence>
<feature type="compositionally biased region" description="Basic and acidic residues" evidence="5">
    <location>
        <begin position="146"/>
        <end position="155"/>
    </location>
</feature>
<evidence type="ECO:0000256" key="5">
    <source>
        <dbReference type="SAM" id="MobiDB-lite"/>
    </source>
</evidence>
<dbReference type="GO" id="GO:0006355">
    <property type="term" value="P:regulation of DNA-templated transcription"/>
    <property type="evidence" value="ECO:0007669"/>
    <property type="project" value="TreeGrafter"/>
</dbReference>
<feature type="compositionally biased region" description="Polar residues" evidence="5">
    <location>
        <begin position="194"/>
        <end position="213"/>
    </location>
</feature>
<feature type="compositionally biased region" description="Polar residues" evidence="5">
    <location>
        <begin position="956"/>
        <end position="967"/>
    </location>
</feature>
<feature type="region of interest" description="Disordered" evidence="5">
    <location>
        <begin position="660"/>
        <end position="681"/>
    </location>
</feature>
<dbReference type="AlphaFoldDB" id="A0A9P4NT48"/>
<evidence type="ECO:0000313" key="8">
    <source>
        <dbReference type="Proteomes" id="UP000800235"/>
    </source>
</evidence>
<feature type="compositionally biased region" description="Basic and acidic residues" evidence="5">
    <location>
        <begin position="768"/>
        <end position="777"/>
    </location>
</feature>
<feature type="compositionally biased region" description="Basic residues" evidence="5">
    <location>
        <begin position="115"/>
        <end position="128"/>
    </location>
</feature>
<feature type="region of interest" description="Disordered" evidence="5">
    <location>
        <begin position="747"/>
        <end position="873"/>
    </location>
</feature>
<dbReference type="OrthoDB" id="1928087at2759"/>
<feature type="region of interest" description="Disordered" evidence="5">
    <location>
        <begin position="916"/>
        <end position="981"/>
    </location>
</feature>
<dbReference type="SUPFAM" id="SSF82199">
    <property type="entry name" value="SET domain"/>
    <property type="match status" value="1"/>
</dbReference>
<proteinExistence type="predicted"/>
<feature type="compositionally biased region" description="Low complexity" evidence="5">
    <location>
        <begin position="848"/>
        <end position="865"/>
    </location>
</feature>
<feature type="compositionally biased region" description="Low complexity" evidence="5">
    <location>
        <begin position="528"/>
        <end position="537"/>
    </location>
</feature>
<dbReference type="GO" id="GO:0006325">
    <property type="term" value="P:chromatin organization"/>
    <property type="evidence" value="ECO:0007669"/>
    <property type="project" value="UniProtKB-KW"/>
</dbReference>
<feature type="region of interest" description="Disordered" evidence="5">
    <location>
        <begin position="470"/>
        <end position="635"/>
    </location>
</feature>
<dbReference type="InterPro" id="IPR011011">
    <property type="entry name" value="Znf_FYVE_PHD"/>
</dbReference>
<reference evidence="7" key="1">
    <citation type="journal article" date="2020" name="Stud. Mycol.">
        <title>101 Dothideomycetes genomes: a test case for predicting lifestyles and emergence of pathogens.</title>
        <authorList>
            <person name="Haridas S."/>
            <person name="Albert R."/>
            <person name="Binder M."/>
            <person name="Bloem J."/>
            <person name="Labutti K."/>
            <person name="Salamov A."/>
            <person name="Andreopoulos B."/>
            <person name="Baker S."/>
            <person name="Barry K."/>
            <person name="Bills G."/>
            <person name="Bluhm B."/>
            <person name="Cannon C."/>
            <person name="Castanera R."/>
            <person name="Culley D."/>
            <person name="Daum C."/>
            <person name="Ezra D."/>
            <person name="Gonzalez J."/>
            <person name="Henrissat B."/>
            <person name="Kuo A."/>
            <person name="Liang C."/>
            <person name="Lipzen A."/>
            <person name="Lutzoni F."/>
            <person name="Magnuson J."/>
            <person name="Mondo S."/>
            <person name="Nolan M."/>
            <person name="Ohm R."/>
            <person name="Pangilinan J."/>
            <person name="Park H.-J."/>
            <person name="Ramirez L."/>
            <person name="Alfaro M."/>
            <person name="Sun H."/>
            <person name="Tritt A."/>
            <person name="Yoshinaga Y."/>
            <person name="Zwiers L.-H."/>
            <person name="Turgeon B."/>
            <person name="Goodwin S."/>
            <person name="Spatafora J."/>
            <person name="Crous P."/>
            <person name="Grigoriev I."/>
        </authorList>
    </citation>
    <scope>NUCLEOTIDE SEQUENCE</scope>
    <source>
        <strain evidence="7">CBS 130266</strain>
    </source>
</reference>
<dbReference type="SMART" id="SM00317">
    <property type="entry name" value="SET"/>
    <property type="match status" value="1"/>
</dbReference>
<dbReference type="Gene3D" id="3.30.40.10">
    <property type="entry name" value="Zinc/RING finger domain, C3HC4 (zinc finger)"/>
    <property type="match status" value="1"/>
</dbReference>
<keyword evidence="3" id="KW-0862">Zinc</keyword>
<dbReference type="Pfam" id="PF00856">
    <property type="entry name" value="SET"/>
    <property type="match status" value="1"/>
</dbReference>
<name>A0A9P4NT48_9PEZI</name>
<dbReference type="InterPro" id="IPR001214">
    <property type="entry name" value="SET_dom"/>
</dbReference>
<feature type="compositionally biased region" description="Polar residues" evidence="5">
    <location>
        <begin position="701"/>
        <end position="714"/>
    </location>
</feature>
<feature type="region of interest" description="Disordered" evidence="5">
    <location>
        <begin position="695"/>
        <end position="734"/>
    </location>
</feature>
<dbReference type="PANTHER" id="PTHR46462">
    <property type="entry name" value="UPSET, ISOFORM A"/>
    <property type="match status" value="1"/>
</dbReference>
<feature type="region of interest" description="Disordered" evidence="5">
    <location>
        <begin position="15"/>
        <end position="38"/>
    </location>
</feature>
<keyword evidence="1" id="KW-0479">Metal-binding</keyword>
<feature type="domain" description="SET" evidence="6">
    <location>
        <begin position="294"/>
        <end position="415"/>
    </location>
</feature>
<feature type="compositionally biased region" description="Pro residues" evidence="5">
    <location>
        <begin position="808"/>
        <end position="829"/>
    </location>
</feature>
<evidence type="ECO:0000256" key="4">
    <source>
        <dbReference type="ARBA" id="ARBA00022853"/>
    </source>
</evidence>
<feature type="compositionally biased region" description="Basic residues" evidence="5">
    <location>
        <begin position="486"/>
        <end position="495"/>
    </location>
</feature>
<dbReference type="GO" id="GO:0008270">
    <property type="term" value="F:zinc ion binding"/>
    <property type="evidence" value="ECO:0007669"/>
    <property type="project" value="UniProtKB-KW"/>
</dbReference>
<dbReference type="InterPro" id="IPR013083">
    <property type="entry name" value="Znf_RING/FYVE/PHD"/>
</dbReference>
<keyword evidence="8" id="KW-1185">Reference proteome</keyword>
<feature type="compositionally biased region" description="Basic and acidic residues" evidence="5">
    <location>
        <begin position="560"/>
        <end position="585"/>
    </location>
</feature>
<evidence type="ECO:0000256" key="3">
    <source>
        <dbReference type="ARBA" id="ARBA00022833"/>
    </source>
</evidence>
<evidence type="ECO:0000259" key="6">
    <source>
        <dbReference type="PROSITE" id="PS50280"/>
    </source>
</evidence>
<organism evidence="7 8">
    <name type="scientific">Tothia fuscella</name>
    <dbReference type="NCBI Taxonomy" id="1048955"/>
    <lineage>
        <taxon>Eukaryota</taxon>
        <taxon>Fungi</taxon>
        <taxon>Dikarya</taxon>
        <taxon>Ascomycota</taxon>
        <taxon>Pezizomycotina</taxon>
        <taxon>Dothideomycetes</taxon>
        <taxon>Pleosporomycetidae</taxon>
        <taxon>Venturiales</taxon>
        <taxon>Cylindrosympodiaceae</taxon>
        <taxon>Tothia</taxon>
    </lineage>
</organism>
<feature type="compositionally biased region" description="Polar residues" evidence="5">
    <location>
        <begin position="591"/>
        <end position="622"/>
    </location>
</feature>
<keyword evidence="2" id="KW-0863">Zinc-finger</keyword>
<dbReference type="Gene3D" id="2.170.270.10">
    <property type="entry name" value="SET domain"/>
    <property type="match status" value="1"/>
</dbReference>
<protein>
    <recommendedName>
        <fullName evidence="6">SET domain-containing protein</fullName>
    </recommendedName>
</protein>
<evidence type="ECO:0000256" key="2">
    <source>
        <dbReference type="ARBA" id="ARBA00022771"/>
    </source>
</evidence>
<gene>
    <name evidence="7" type="ORF">EJ08DRAFT_696856</name>
</gene>
<dbReference type="InterPro" id="IPR046341">
    <property type="entry name" value="SET_dom_sf"/>
</dbReference>
<comment type="caution">
    <text evidence="7">The sequence shown here is derived from an EMBL/GenBank/DDBJ whole genome shotgun (WGS) entry which is preliminary data.</text>
</comment>